<name>A0A6S6SUS1_9GAMM</name>
<proteinExistence type="predicted"/>
<protein>
    <submittedName>
        <fullName evidence="1">Uncharacterized protein</fullName>
    </submittedName>
</protein>
<accession>A0A6S6SUS1</accession>
<sequence length="46" mass="5218">MSNRPENNYLDEPKAGRLNIEYSPAAGASVIENPPRFMWLPVVEDE</sequence>
<evidence type="ECO:0000313" key="1">
    <source>
        <dbReference type="EMBL" id="CAA6814310.1"/>
    </source>
</evidence>
<dbReference type="EMBL" id="CACVAV010000233">
    <property type="protein sequence ID" value="CAA6814310.1"/>
    <property type="molecule type" value="Genomic_DNA"/>
</dbReference>
<dbReference type="AlphaFoldDB" id="A0A6S6SUS1"/>
<feature type="non-terminal residue" evidence="1">
    <location>
        <position position="46"/>
    </location>
</feature>
<dbReference type="Gene3D" id="2.60.40.10">
    <property type="entry name" value="Immunoglobulins"/>
    <property type="match status" value="1"/>
</dbReference>
<reference evidence="1" key="1">
    <citation type="submission" date="2020-01" db="EMBL/GenBank/DDBJ databases">
        <authorList>
            <person name="Meier V. D."/>
            <person name="Meier V D."/>
        </authorList>
    </citation>
    <scope>NUCLEOTIDE SEQUENCE</scope>
    <source>
        <strain evidence="1">HLG_WM_MAG_08</strain>
    </source>
</reference>
<gene>
    <name evidence="1" type="ORF">HELGO_WM42997</name>
</gene>
<dbReference type="InterPro" id="IPR013783">
    <property type="entry name" value="Ig-like_fold"/>
</dbReference>
<organism evidence="1">
    <name type="scientific">uncultured Thiotrichaceae bacterium</name>
    <dbReference type="NCBI Taxonomy" id="298394"/>
    <lineage>
        <taxon>Bacteria</taxon>
        <taxon>Pseudomonadati</taxon>
        <taxon>Pseudomonadota</taxon>
        <taxon>Gammaproteobacteria</taxon>
        <taxon>Thiotrichales</taxon>
        <taxon>Thiotrichaceae</taxon>
        <taxon>environmental samples</taxon>
    </lineage>
</organism>